<accession>A0A6P1TB78</accession>
<name>A0A6P1TB78_9GAMM</name>
<dbReference type="EMBL" id="CP047491">
    <property type="protein sequence ID" value="QHQ38529.1"/>
    <property type="molecule type" value="Genomic_DNA"/>
</dbReference>
<reference evidence="2 5" key="2">
    <citation type="submission" date="2020-08" db="EMBL/GenBank/DDBJ databases">
        <title>Genomic Encyclopedia of Type Strains, Phase IV (KMG-IV): sequencing the most valuable type-strain genomes for metagenomic binning, comparative biology and taxonomic classification.</title>
        <authorList>
            <person name="Goeker M."/>
        </authorList>
    </citation>
    <scope>NUCLEOTIDE SEQUENCE [LARGE SCALE GENOMIC DNA]</scope>
    <source>
        <strain evidence="2 5">DSM 11525</strain>
    </source>
</reference>
<evidence type="ECO:0000313" key="2">
    <source>
        <dbReference type="EMBL" id="MBB5213205.1"/>
    </source>
</evidence>
<dbReference type="Proteomes" id="UP000563601">
    <property type="component" value="Unassembled WGS sequence"/>
</dbReference>
<reference evidence="3 4" key="1">
    <citation type="submission" date="2020-01" db="EMBL/GenBank/DDBJ databases">
        <title>The possibility of degradation of plastic by Microbulbifer hydrolyticus IRE-31.</title>
        <authorList>
            <person name="Liu L."/>
        </authorList>
    </citation>
    <scope>NUCLEOTIDE SEQUENCE [LARGE SCALE GENOMIC DNA]</scope>
    <source>
        <strain evidence="3 4">IRE-31</strain>
    </source>
</reference>
<feature type="transmembrane region" description="Helical" evidence="1">
    <location>
        <begin position="227"/>
        <end position="249"/>
    </location>
</feature>
<dbReference type="EMBL" id="JACHHR010000007">
    <property type="protein sequence ID" value="MBB5213205.1"/>
    <property type="molecule type" value="Genomic_DNA"/>
</dbReference>
<sequence>MMEKQFEEHSMDWLQRYVDNVRTYLPARLREDVGNELYSGLQDQCDELQESLGRAPTEDEVLVLLKEKGHPMAVAAGYQSRRTLVSESLFPVYLQVLKWTLMVIAVVSAIDVVASFASSAEPNLIGAAISWLAGLYESGIHSFAWVTLVFYLVGESQNYRKVFANWNPRSLPRIADGGRRIQRFDSAVEFVVTLLALAWLNDIWLLPGPSVGAALTFSGAFGALLPWLNIALAGSVLMSLVTLLSPYWTQPRLLIDIGLNIYWLVLLALLINIFPPFSITWNGGENWQPNQASWQVGVGIVTAITAWDLLKNLRVLMRVWAEQRAL</sequence>
<evidence type="ECO:0000313" key="3">
    <source>
        <dbReference type="EMBL" id="QHQ38529.1"/>
    </source>
</evidence>
<evidence type="ECO:0000313" key="5">
    <source>
        <dbReference type="Proteomes" id="UP000563601"/>
    </source>
</evidence>
<dbReference type="OrthoDB" id="116789at2"/>
<feature type="transmembrane region" description="Helical" evidence="1">
    <location>
        <begin position="292"/>
        <end position="310"/>
    </location>
</feature>
<feature type="transmembrane region" description="Helical" evidence="1">
    <location>
        <begin position="187"/>
        <end position="207"/>
    </location>
</feature>
<proteinExistence type="predicted"/>
<dbReference type="RefSeq" id="WP_161857862.1">
    <property type="nucleotide sequence ID" value="NZ_CP047491.1"/>
</dbReference>
<feature type="transmembrane region" description="Helical" evidence="1">
    <location>
        <begin position="261"/>
        <end position="280"/>
    </location>
</feature>
<dbReference type="Proteomes" id="UP000464675">
    <property type="component" value="Chromosome"/>
</dbReference>
<keyword evidence="1" id="KW-0472">Membrane</keyword>
<feature type="transmembrane region" description="Helical" evidence="1">
    <location>
        <begin position="96"/>
        <end position="117"/>
    </location>
</feature>
<feature type="transmembrane region" description="Helical" evidence="1">
    <location>
        <begin position="129"/>
        <end position="153"/>
    </location>
</feature>
<evidence type="ECO:0000313" key="4">
    <source>
        <dbReference type="Proteomes" id="UP000464675"/>
    </source>
</evidence>
<keyword evidence="1" id="KW-1133">Transmembrane helix</keyword>
<gene>
    <name evidence="3" type="ORF">GTQ55_05655</name>
    <name evidence="2" type="ORF">HNQ53_003453</name>
</gene>
<dbReference type="AlphaFoldDB" id="A0A6P1TB78"/>
<organism evidence="2 5">
    <name type="scientific">Microbulbifer hydrolyticus</name>
    <dbReference type="NCBI Taxonomy" id="48074"/>
    <lineage>
        <taxon>Bacteria</taxon>
        <taxon>Pseudomonadati</taxon>
        <taxon>Pseudomonadota</taxon>
        <taxon>Gammaproteobacteria</taxon>
        <taxon>Cellvibrionales</taxon>
        <taxon>Microbulbiferaceae</taxon>
        <taxon>Microbulbifer</taxon>
    </lineage>
</organism>
<protein>
    <submittedName>
        <fullName evidence="2">Uncharacterized protein</fullName>
    </submittedName>
</protein>
<evidence type="ECO:0000256" key="1">
    <source>
        <dbReference type="SAM" id="Phobius"/>
    </source>
</evidence>
<keyword evidence="1" id="KW-0812">Transmembrane</keyword>
<keyword evidence="4" id="KW-1185">Reference proteome</keyword>